<dbReference type="GO" id="GO:0005925">
    <property type="term" value="C:focal adhesion"/>
    <property type="evidence" value="ECO:0007669"/>
    <property type="project" value="TreeGrafter"/>
</dbReference>
<feature type="non-terminal residue" evidence="8">
    <location>
        <position position="161"/>
    </location>
</feature>
<proteinExistence type="inferred from homology"/>
<feature type="transmembrane region" description="Helical" evidence="7">
    <location>
        <begin position="81"/>
        <end position="103"/>
    </location>
</feature>
<comment type="function">
    <text evidence="6">May act as a scaffolding protein within caveolar membranes. Interacts directly with G-protein alpha subunits and can functionally regulate their activity.</text>
</comment>
<dbReference type="GO" id="GO:0008286">
    <property type="term" value="P:insulin receptor signaling pathway"/>
    <property type="evidence" value="ECO:0007669"/>
    <property type="project" value="TreeGrafter"/>
</dbReference>
<dbReference type="OrthoDB" id="5917823at2759"/>
<reference evidence="8 9" key="1">
    <citation type="journal article" date="2021" name="Cell">
        <title>Tracing the genetic footprints of vertebrate landing in non-teleost ray-finned fishes.</title>
        <authorList>
            <person name="Bi X."/>
            <person name="Wang K."/>
            <person name="Yang L."/>
            <person name="Pan H."/>
            <person name="Jiang H."/>
            <person name="Wei Q."/>
            <person name="Fang M."/>
            <person name="Yu H."/>
            <person name="Zhu C."/>
            <person name="Cai Y."/>
            <person name="He Y."/>
            <person name="Gan X."/>
            <person name="Zeng H."/>
            <person name="Yu D."/>
            <person name="Zhu Y."/>
            <person name="Jiang H."/>
            <person name="Qiu Q."/>
            <person name="Yang H."/>
            <person name="Zhang Y.E."/>
            <person name="Wang W."/>
            <person name="Zhu M."/>
            <person name="He S."/>
            <person name="Zhang G."/>
        </authorList>
    </citation>
    <scope>NUCLEOTIDE SEQUENCE [LARGE SCALE GENOMIC DNA]</scope>
    <source>
        <strain evidence="8">Bchr_013</strain>
    </source>
</reference>
<sequence>MGLEKERSDTRIIMNDDEFNRSFEPILPKKEKEVAAPDRDPHDINSHIKVNFEDVIAEPAGTHSFDKVWVCSHAVFELVKYLFYAFLTTVLAIPLSFVAGIYFAVISAIHIWIVMPCVKTCLMALPPVKAIWKTIVDMFISPFFESIGKCLSSFKINKIQD</sequence>
<evidence type="ECO:0000256" key="6">
    <source>
        <dbReference type="RuleBase" id="RU000680"/>
    </source>
</evidence>
<evidence type="ECO:0000256" key="7">
    <source>
        <dbReference type="SAM" id="Phobius"/>
    </source>
</evidence>
<keyword evidence="7" id="KW-0812">Transmembrane</keyword>
<dbReference type="GO" id="GO:0042383">
    <property type="term" value="C:sarcolemma"/>
    <property type="evidence" value="ECO:0007669"/>
    <property type="project" value="TreeGrafter"/>
</dbReference>
<dbReference type="InterPro" id="IPR001612">
    <property type="entry name" value="Caveolin"/>
</dbReference>
<keyword evidence="4 6" id="KW-0333">Golgi apparatus</keyword>
<keyword evidence="7" id="KW-1133">Transmembrane helix</keyword>
<dbReference type="PANTHER" id="PTHR10844">
    <property type="entry name" value="CAVEOLIN"/>
    <property type="match status" value="1"/>
</dbReference>
<evidence type="ECO:0000313" key="9">
    <source>
        <dbReference type="Proteomes" id="UP000886611"/>
    </source>
</evidence>
<protein>
    <recommendedName>
        <fullName evidence="6">Caveolin</fullName>
    </recommendedName>
</protein>
<accession>A0A8X8BM69</accession>
<name>A0A8X8BM69_POLSE</name>
<comment type="subcellular location">
    <subcellularLocation>
        <location evidence="1 6">Cell membrane</location>
        <topology evidence="1 6">Peripheral membrane protein</topology>
    </subcellularLocation>
    <subcellularLocation>
        <location evidence="6">Golgi apparatus membrane</location>
        <topology evidence="6">Peripheral membrane protein</topology>
    </subcellularLocation>
    <subcellularLocation>
        <location evidence="6">Membrane</location>
        <location evidence="6">Caveola</location>
        <topology evidence="6">Peripheral membrane protein</topology>
    </subcellularLocation>
</comment>
<dbReference type="GO" id="GO:0005901">
    <property type="term" value="C:caveola"/>
    <property type="evidence" value="ECO:0007669"/>
    <property type="project" value="UniProtKB-SubCell"/>
</dbReference>
<evidence type="ECO:0000256" key="1">
    <source>
        <dbReference type="ARBA" id="ARBA00004202"/>
    </source>
</evidence>
<dbReference type="GO" id="GO:0000139">
    <property type="term" value="C:Golgi membrane"/>
    <property type="evidence" value="ECO:0007669"/>
    <property type="project" value="UniProtKB-SubCell"/>
</dbReference>
<comment type="caution">
    <text evidence="8">The sequence shown here is derived from an EMBL/GenBank/DDBJ whole genome shotgun (WGS) entry which is preliminary data.</text>
</comment>
<evidence type="ECO:0000256" key="5">
    <source>
        <dbReference type="ARBA" id="ARBA00023136"/>
    </source>
</evidence>
<keyword evidence="9" id="KW-1185">Reference proteome</keyword>
<dbReference type="PROSITE" id="PS01210">
    <property type="entry name" value="CAVEOLIN"/>
    <property type="match status" value="1"/>
</dbReference>
<dbReference type="Proteomes" id="UP000886611">
    <property type="component" value="Unassembled WGS sequence"/>
</dbReference>
<dbReference type="GO" id="GO:0051480">
    <property type="term" value="P:regulation of cytosolic calcium ion concentration"/>
    <property type="evidence" value="ECO:0007669"/>
    <property type="project" value="TreeGrafter"/>
</dbReference>
<dbReference type="AlphaFoldDB" id="A0A8X8BM69"/>
<dbReference type="EMBL" id="JAATIS010005064">
    <property type="protein sequence ID" value="KAG2459839.1"/>
    <property type="molecule type" value="Genomic_DNA"/>
</dbReference>
<dbReference type="GO" id="GO:0019901">
    <property type="term" value="F:protein kinase binding"/>
    <property type="evidence" value="ECO:0007669"/>
    <property type="project" value="TreeGrafter"/>
</dbReference>
<dbReference type="GO" id="GO:0030154">
    <property type="term" value="P:cell differentiation"/>
    <property type="evidence" value="ECO:0007669"/>
    <property type="project" value="TreeGrafter"/>
</dbReference>
<evidence type="ECO:0000256" key="3">
    <source>
        <dbReference type="ARBA" id="ARBA00022475"/>
    </source>
</evidence>
<dbReference type="InterPro" id="IPR018361">
    <property type="entry name" value="Caveolin_CS"/>
</dbReference>
<evidence type="ECO:0000313" key="8">
    <source>
        <dbReference type="EMBL" id="KAG2459839.1"/>
    </source>
</evidence>
<comment type="similarity">
    <text evidence="2 6">Belongs to the caveolin family.</text>
</comment>
<dbReference type="GO" id="GO:0060090">
    <property type="term" value="F:molecular adaptor activity"/>
    <property type="evidence" value="ECO:0007669"/>
    <property type="project" value="TreeGrafter"/>
</dbReference>
<dbReference type="GO" id="GO:0001937">
    <property type="term" value="P:negative regulation of endothelial cell proliferation"/>
    <property type="evidence" value="ECO:0007669"/>
    <property type="project" value="TreeGrafter"/>
</dbReference>
<evidence type="ECO:0000256" key="2">
    <source>
        <dbReference type="ARBA" id="ARBA00010988"/>
    </source>
</evidence>
<evidence type="ECO:0000256" key="4">
    <source>
        <dbReference type="ARBA" id="ARBA00023034"/>
    </source>
</evidence>
<keyword evidence="3 6" id="KW-1003">Cell membrane</keyword>
<organism evidence="8 9">
    <name type="scientific">Polypterus senegalus</name>
    <name type="common">Senegal bichir</name>
    <dbReference type="NCBI Taxonomy" id="55291"/>
    <lineage>
        <taxon>Eukaryota</taxon>
        <taxon>Metazoa</taxon>
        <taxon>Chordata</taxon>
        <taxon>Craniata</taxon>
        <taxon>Vertebrata</taxon>
        <taxon>Euteleostomi</taxon>
        <taxon>Actinopterygii</taxon>
        <taxon>Polypteriformes</taxon>
        <taxon>Polypteridae</taxon>
        <taxon>Polypterus</taxon>
    </lineage>
</organism>
<dbReference type="GO" id="GO:0070836">
    <property type="term" value="P:caveola assembly"/>
    <property type="evidence" value="ECO:0007669"/>
    <property type="project" value="InterPro"/>
</dbReference>
<dbReference type="PANTHER" id="PTHR10844:SF3">
    <property type="entry name" value="CAVEOLIN-2"/>
    <property type="match status" value="1"/>
</dbReference>
<dbReference type="GO" id="GO:0031410">
    <property type="term" value="C:cytoplasmic vesicle"/>
    <property type="evidence" value="ECO:0007669"/>
    <property type="project" value="TreeGrafter"/>
</dbReference>
<feature type="non-terminal residue" evidence="8">
    <location>
        <position position="1"/>
    </location>
</feature>
<gene>
    <name evidence="8" type="primary">Cav2_0</name>
    <name evidence="8" type="ORF">GTO96_0021522</name>
</gene>
<dbReference type="Pfam" id="PF01146">
    <property type="entry name" value="Caveolin"/>
    <property type="match status" value="1"/>
</dbReference>
<keyword evidence="5 6" id="KW-0472">Membrane</keyword>
<dbReference type="GO" id="GO:0048471">
    <property type="term" value="C:perinuclear region of cytoplasm"/>
    <property type="evidence" value="ECO:0007669"/>
    <property type="project" value="TreeGrafter"/>
</dbReference>